<accession>A0A1H8FLE8</accession>
<dbReference type="AlphaFoldDB" id="A0A1H8FLE8"/>
<reference evidence="3" key="1">
    <citation type="submission" date="2016-10" db="EMBL/GenBank/DDBJ databases">
        <authorList>
            <person name="Varghese N."/>
            <person name="Submissions S."/>
        </authorList>
    </citation>
    <scope>NUCLEOTIDE SEQUENCE [LARGE SCALE GENOMIC DNA]</scope>
    <source>
        <strain evidence="3">IBRC-M 10043</strain>
    </source>
</reference>
<name>A0A1H8FLE8_9EURY</name>
<feature type="compositionally biased region" description="Polar residues" evidence="1">
    <location>
        <begin position="37"/>
        <end position="50"/>
    </location>
</feature>
<organism evidence="2 3">
    <name type="scientific">Halorientalis persicus</name>
    <dbReference type="NCBI Taxonomy" id="1367881"/>
    <lineage>
        <taxon>Archaea</taxon>
        <taxon>Methanobacteriati</taxon>
        <taxon>Methanobacteriota</taxon>
        <taxon>Stenosarchaea group</taxon>
        <taxon>Halobacteria</taxon>
        <taxon>Halobacteriales</taxon>
        <taxon>Haloarculaceae</taxon>
        <taxon>Halorientalis</taxon>
    </lineage>
</organism>
<dbReference type="Proteomes" id="UP000198775">
    <property type="component" value="Unassembled WGS sequence"/>
</dbReference>
<proteinExistence type="predicted"/>
<keyword evidence="3" id="KW-1185">Reference proteome</keyword>
<sequence length="58" mass="6502">MAVYVRYFDSSGHGHQTHIQPFVSYSDYYRADSSCTPTYQVSTDRSQNVGHGTIGRLG</sequence>
<dbReference type="EMBL" id="FOCX01000002">
    <property type="protein sequence ID" value="SEN32445.1"/>
    <property type="molecule type" value="Genomic_DNA"/>
</dbReference>
<feature type="region of interest" description="Disordered" evidence="1">
    <location>
        <begin position="37"/>
        <end position="58"/>
    </location>
</feature>
<gene>
    <name evidence="2" type="ORF">SAMN05216388_1002316</name>
</gene>
<evidence type="ECO:0000256" key="1">
    <source>
        <dbReference type="SAM" id="MobiDB-lite"/>
    </source>
</evidence>
<evidence type="ECO:0000313" key="3">
    <source>
        <dbReference type="Proteomes" id="UP000198775"/>
    </source>
</evidence>
<evidence type="ECO:0000313" key="2">
    <source>
        <dbReference type="EMBL" id="SEN32445.1"/>
    </source>
</evidence>
<protein>
    <submittedName>
        <fullName evidence="2">Uncharacterized protein</fullName>
    </submittedName>
</protein>